<evidence type="ECO:0000313" key="2">
    <source>
        <dbReference type="Proteomes" id="UP001163324"/>
    </source>
</evidence>
<comment type="caution">
    <text evidence="1">The sequence shown here is derived from an EMBL/GenBank/DDBJ whole genome shotgun (WGS) entry which is preliminary data.</text>
</comment>
<evidence type="ECO:0000313" key="1">
    <source>
        <dbReference type="EMBL" id="KAI9902637.1"/>
    </source>
</evidence>
<organism evidence="1 2">
    <name type="scientific">Trichothecium roseum</name>
    <dbReference type="NCBI Taxonomy" id="47278"/>
    <lineage>
        <taxon>Eukaryota</taxon>
        <taxon>Fungi</taxon>
        <taxon>Dikarya</taxon>
        <taxon>Ascomycota</taxon>
        <taxon>Pezizomycotina</taxon>
        <taxon>Sordariomycetes</taxon>
        <taxon>Hypocreomycetidae</taxon>
        <taxon>Hypocreales</taxon>
        <taxon>Hypocreales incertae sedis</taxon>
        <taxon>Trichothecium</taxon>
    </lineage>
</organism>
<protein>
    <submittedName>
        <fullName evidence="1">Uncharacterized protein</fullName>
    </submittedName>
</protein>
<accession>A0ACC0V8A9</accession>
<dbReference type="EMBL" id="CM047941">
    <property type="protein sequence ID" value="KAI9902637.1"/>
    <property type="molecule type" value="Genomic_DNA"/>
</dbReference>
<dbReference type="Proteomes" id="UP001163324">
    <property type="component" value="Chromosome 2"/>
</dbReference>
<gene>
    <name evidence="1" type="ORF">N3K66_001989</name>
</gene>
<reference evidence="1" key="1">
    <citation type="submission" date="2022-10" db="EMBL/GenBank/DDBJ databases">
        <title>Complete Genome of Trichothecium roseum strain YXFP-22015, a Plant Pathogen Isolated from Citrus.</title>
        <authorList>
            <person name="Wang Y."/>
            <person name="Zhu L."/>
        </authorList>
    </citation>
    <scope>NUCLEOTIDE SEQUENCE</scope>
    <source>
        <strain evidence="1">YXFP-22015</strain>
    </source>
</reference>
<name>A0ACC0V8A9_9HYPO</name>
<sequence>MAAEDESSSSSSAPPPPQQQETLRTLWSKAESARAALDTAPNALSQTYADTLGAALASYRRARDLAAAASLFSPNEALDDVATRDLPLLLAEYRVAELLQRTPRLGAAEKLRVLGEARASYEGFLALADAYGLLPPGGDAAKMLERYGEGRESFSVAAASVDAAARRDAKIADFRRGKEIADKLAYLRANPRYVNDGEDNEDGKGGGGGGGDEELVREVYLLDAAAAVHGTFQALDTMNREIEILAMAPDIRGQGGDREHQHGQDRRTEAPDESLRIEHPSARAAAGHRGGPILSKTGKPLQPFTLLPSRSHMARSVFRPGHNLPTMSVDEYLEEERRRGGIIEGTGDEPRPPPDEDDMELADRETYKAREWDEFKDHNPRGAGNTLNKG</sequence>
<keyword evidence="2" id="KW-1185">Reference proteome</keyword>
<proteinExistence type="predicted"/>